<dbReference type="EMBL" id="MU393504">
    <property type="protein sequence ID" value="KAI4863405.1"/>
    <property type="molecule type" value="Genomic_DNA"/>
</dbReference>
<comment type="caution">
    <text evidence="1">The sequence shown here is derived from an EMBL/GenBank/DDBJ whole genome shotgun (WGS) entry which is preliminary data.</text>
</comment>
<name>A0ACB9YXG7_9PEZI</name>
<keyword evidence="2" id="KW-1185">Reference proteome</keyword>
<organism evidence="1 2">
    <name type="scientific">Hypoxylon rubiginosum</name>
    <dbReference type="NCBI Taxonomy" id="110542"/>
    <lineage>
        <taxon>Eukaryota</taxon>
        <taxon>Fungi</taxon>
        <taxon>Dikarya</taxon>
        <taxon>Ascomycota</taxon>
        <taxon>Pezizomycotina</taxon>
        <taxon>Sordariomycetes</taxon>
        <taxon>Xylariomycetidae</taxon>
        <taxon>Xylariales</taxon>
        <taxon>Hypoxylaceae</taxon>
        <taxon>Hypoxylon</taxon>
    </lineage>
</organism>
<sequence length="533" mass="58352">MATFEFVNVARPSDVKRHSTQIRRHVMKDIGKARRKPRPKKHREIILGEPDAEESAKNDDDDEERENASRVLSRPSPLRDGSLSTMEFPIDMDEERMGLVRFSKCSSPKANKYDDLGKLISSSVVDEARAYYRPFRFPWLSMGLSDAASWHITLANAALYRSNPGAKKTEFTSCVEAMKWYTMSLASVTKRLADPVTSDSEGLVIAITGFVCHDSSIGNFDRFRVHIEGLKRIVEKRGGLEALSNPFLRLMISWLDISGATYLNAKPRFKVPEGAIKEADVGGNSPYLEQLLASWDANCSSLGDIMRAMKATAAVANYINRRGEDSGFWTDDVTAARLLAPAFHEVLSLEGRALPADPADPQYSGTAAREAFRRAALVFLAAIKVRMGAGAYEMARHLDAFRQISQLPLVDWGAVPELNLWAHVVGAVQEGEDGPGRAWHVLTIVGIMASMGLRTGAEALGVARGVIWVDAVDGGRSESLCAEIDSYIEAAGASPQHEPLDDVSVDSRQQVDLLSAELDVGPDSGSNGDHSVY</sequence>
<evidence type="ECO:0000313" key="1">
    <source>
        <dbReference type="EMBL" id="KAI4863405.1"/>
    </source>
</evidence>
<evidence type="ECO:0000313" key="2">
    <source>
        <dbReference type="Proteomes" id="UP001497700"/>
    </source>
</evidence>
<proteinExistence type="predicted"/>
<reference evidence="1 2" key="1">
    <citation type="journal article" date="2022" name="New Phytol.">
        <title>Ecological generalism drives hyperdiversity of secondary metabolite gene clusters in xylarialean endophytes.</title>
        <authorList>
            <person name="Franco M.E.E."/>
            <person name="Wisecaver J.H."/>
            <person name="Arnold A.E."/>
            <person name="Ju Y.M."/>
            <person name="Slot J.C."/>
            <person name="Ahrendt S."/>
            <person name="Moore L.P."/>
            <person name="Eastman K.E."/>
            <person name="Scott K."/>
            <person name="Konkel Z."/>
            <person name="Mondo S.J."/>
            <person name="Kuo A."/>
            <person name="Hayes R.D."/>
            <person name="Haridas S."/>
            <person name="Andreopoulos B."/>
            <person name="Riley R."/>
            <person name="LaButti K."/>
            <person name="Pangilinan J."/>
            <person name="Lipzen A."/>
            <person name="Amirebrahimi M."/>
            <person name="Yan J."/>
            <person name="Adam C."/>
            <person name="Keymanesh K."/>
            <person name="Ng V."/>
            <person name="Louie K."/>
            <person name="Northen T."/>
            <person name="Drula E."/>
            <person name="Henrissat B."/>
            <person name="Hsieh H.M."/>
            <person name="Youens-Clark K."/>
            <person name="Lutzoni F."/>
            <person name="Miadlikowska J."/>
            <person name="Eastwood D.C."/>
            <person name="Hamelin R.C."/>
            <person name="Grigoriev I.V."/>
            <person name="U'Ren J.M."/>
        </authorList>
    </citation>
    <scope>NUCLEOTIDE SEQUENCE [LARGE SCALE GENOMIC DNA]</scope>
    <source>
        <strain evidence="1 2">CBS 119005</strain>
    </source>
</reference>
<protein>
    <submittedName>
        <fullName evidence="1">Uncharacterized protein</fullName>
    </submittedName>
</protein>
<dbReference type="Proteomes" id="UP001497700">
    <property type="component" value="Unassembled WGS sequence"/>
</dbReference>
<accession>A0ACB9YXG7</accession>
<gene>
    <name evidence="1" type="ORF">F4820DRAFT_373294</name>
</gene>